<dbReference type="PROSITE" id="PS51257">
    <property type="entry name" value="PROKAR_LIPOPROTEIN"/>
    <property type="match status" value="1"/>
</dbReference>
<evidence type="ECO:0000256" key="2">
    <source>
        <dbReference type="SAM" id="SignalP"/>
    </source>
</evidence>
<organism evidence="4 5">
    <name type="scientific">Candidatus Thiomargarita nelsonii</name>
    <dbReference type="NCBI Taxonomy" id="1003181"/>
    <lineage>
        <taxon>Bacteria</taxon>
        <taxon>Pseudomonadati</taxon>
        <taxon>Pseudomonadota</taxon>
        <taxon>Gammaproteobacteria</taxon>
        <taxon>Thiotrichales</taxon>
        <taxon>Thiotrichaceae</taxon>
        <taxon>Thiomargarita</taxon>
    </lineage>
</organism>
<feature type="region of interest" description="Disordered" evidence="1">
    <location>
        <begin position="149"/>
        <end position="216"/>
    </location>
</feature>
<dbReference type="SUPFAM" id="SSF52821">
    <property type="entry name" value="Rhodanese/Cell cycle control phosphatase"/>
    <property type="match status" value="1"/>
</dbReference>
<evidence type="ECO:0000256" key="1">
    <source>
        <dbReference type="SAM" id="MobiDB-lite"/>
    </source>
</evidence>
<sequence>MKRLSKYYQPVLVLCLFAILTACATLPQNKKTGLELYLKSTEAYELLKKDATKSIMFDVRTVAEVKEGKPTLIDANVPIFVKEQKKVVLNKDFVSTIEKHMTEKGLDKDSNIIMICRQGNRSVRAVDELAKLGYKKVYTVVDGTNGWKENNLPWYSESTNASEEESTTSDASDGGCISDGSFGEEEDSAPVQQSRQRRDDELPQNDAGCIMPSVVE</sequence>
<dbReference type="InterPro" id="IPR036873">
    <property type="entry name" value="Rhodanese-like_dom_sf"/>
</dbReference>
<dbReference type="AlphaFoldDB" id="A0A176RVB7"/>
<dbReference type="Pfam" id="PF00581">
    <property type="entry name" value="Rhodanese"/>
    <property type="match status" value="1"/>
</dbReference>
<comment type="caution">
    <text evidence="4">The sequence shown here is derived from an EMBL/GenBank/DDBJ whole genome shotgun (WGS) entry which is preliminary data.</text>
</comment>
<evidence type="ECO:0000259" key="3">
    <source>
        <dbReference type="PROSITE" id="PS50206"/>
    </source>
</evidence>
<dbReference type="PROSITE" id="PS50206">
    <property type="entry name" value="RHODANESE_3"/>
    <property type="match status" value="1"/>
</dbReference>
<name>A0A176RVB7_9GAMM</name>
<evidence type="ECO:0000313" key="5">
    <source>
        <dbReference type="Proteomes" id="UP000076962"/>
    </source>
</evidence>
<dbReference type="CDD" id="cd00158">
    <property type="entry name" value="RHOD"/>
    <property type="match status" value="1"/>
</dbReference>
<keyword evidence="2" id="KW-0732">Signal</keyword>
<dbReference type="Proteomes" id="UP000076962">
    <property type="component" value="Unassembled WGS sequence"/>
</dbReference>
<keyword evidence="5" id="KW-1185">Reference proteome</keyword>
<dbReference type="EMBL" id="LUTY01002700">
    <property type="protein sequence ID" value="OAD19691.1"/>
    <property type="molecule type" value="Genomic_DNA"/>
</dbReference>
<dbReference type="PANTHER" id="PTHR45431">
    <property type="entry name" value="RHODANESE-LIKE DOMAIN-CONTAINING PROTEIN 15, CHLOROPLASTIC"/>
    <property type="match status" value="1"/>
</dbReference>
<feature type="signal peptide" evidence="2">
    <location>
        <begin position="1"/>
        <end position="24"/>
    </location>
</feature>
<dbReference type="InterPro" id="IPR052367">
    <property type="entry name" value="Thiosulfate_ST/Rhodanese-like"/>
</dbReference>
<reference evidence="4 5" key="1">
    <citation type="submission" date="2016-05" db="EMBL/GenBank/DDBJ databases">
        <title>Single-cell genome of chain-forming Candidatus Thiomargarita nelsonii and comparison to other large sulfur-oxidizing bacteria.</title>
        <authorList>
            <person name="Winkel M."/>
            <person name="Salman V."/>
            <person name="Woyke T."/>
            <person name="Schulz-Vogt H."/>
            <person name="Richter M."/>
            <person name="Flood B."/>
            <person name="Bailey J."/>
            <person name="Amann R."/>
            <person name="Mussmann M."/>
        </authorList>
    </citation>
    <scope>NUCLEOTIDE SEQUENCE [LARGE SCALE GENOMIC DNA]</scope>
    <source>
        <strain evidence="4 5">THI036</strain>
    </source>
</reference>
<accession>A0A176RVB7</accession>
<dbReference type="SMART" id="SM00450">
    <property type="entry name" value="RHOD"/>
    <property type="match status" value="1"/>
</dbReference>
<proteinExistence type="predicted"/>
<dbReference type="Gene3D" id="3.40.250.10">
    <property type="entry name" value="Rhodanese-like domain"/>
    <property type="match status" value="1"/>
</dbReference>
<dbReference type="PANTHER" id="PTHR45431:SF3">
    <property type="entry name" value="RHODANESE-LIKE DOMAIN-CONTAINING PROTEIN 15, CHLOROPLASTIC"/>
    <property type="match status" value="1"/>
</dbReference>
<protein>
    <submittedName>
        <fullName evidence="4">Rhodanese domain-containing protein</fullName>
    </submittedName>
</protein>
<feature type="chain" id="PRO_5008048935" evidence="2">
    <location>
        <begin position="25"/>
        <end position="216"/>
    </location>
</feature>
<feature type="domain" description="Rhodanese" evidence="3">
    <location>
        <begin position="101"/>
        <end position="156"/>
    </location>
</feature>
<evidence type="ECO:0000313" key="4">
    <source>
        <dbReference type="EMBL" id="OAD19691.1"/>
    </source>
</evidence>
<gene>
    <name evidence="4" type="ORF">THIOM_004657</name>
</gene>
<dbReference type="InterPro" id="IPR001763">
    <property type="entry name" value="Rhodanese-like_dom"/>
</dbReference>